<evidence type="ECO:0000313" key="6">
    <source>
        <dbReference type="Proteomes" id="UP000593765"/>
    </source>
</evidence>
<dbReference type="SUPFAM" id="SSF54523">
    <property type="entry name" value="Pili subunits"/>
    <property type="match status" value="1"/>
</dbReference>
<protein>
    <submittedName>
        <fullName evidence="5">Type II secretion system protein</fullName>
    </submittedName>
</protein>
<reference evidence="5 6" key="1">
    <citation type="submission" date="2020-10" db="EMBL/GenBank/DDBJ databases">
        <title>Wide distribution of Phycisphaera-like planctomycetes from WD2101 soil group in peatlands and genome analysis of the first cultivated representative.</title>
        <authorList>
            <person name="Dedysh S.N."/>
            <person name="Beletsky A.V."/>
            <person name="Ivanova A."/>
            <person name="Kulichevskaya I.S."/>
            <person name="Suzina N.E."/>
            <person name="Philippov D.A."/>
            <person name="Rakitin A.L."/>
            <person name="Mardanov A.V."/>
            <person name="Ravin N.V."/>
        </authorList>
    </citation>
    <scope>NUCLEOTIDE SEQUENCE [LARGE SCALE GENOMIC DNA]</scope>
    <source>
        <strain evidence="5 6">M1803</strain>
    </source>
</reference>
<dbReference type="PRINTS" id="PR00813">
    <property type="entry name" value="BCTERIALGSPG"/>
</dbReference>
<dbReference type="InterPro" id="IPR011453">
    <property type="entry name" value="DUF1559"/>
</dbReference>
<dbReference type="InterPro" id="IPR012902">
    <property type="entry name" value="N_methyl_site"/>
</dbReference>
<keyword evidence="1" id="KW-0488">Methylation</keyword>
<feature type="domain" description="DUF1559" evidence="4">
    <location>
        <begin position="36"/>
        <end position="72"/>
    </location>
</feature>
<evidence type="ECO:0000259" key="4">
    <source>
        <dbReference type="Pfam" id="PF07596"/>
    </source>
</evidence>
<dbReference type="PANTHER" id="PTHR30093:SF2">
    <property type="entry name" value="TYPE II SECRETION SYSTEM PROTEIN H"/>
    <property type="match status" value="1"/>
</dbReference>
<keyword evidence="3" id="KW-0472">Membrane</keyword>
<keyword evidence="3" id="KW-0812">Transmembrane</keyword>
<keyword evidence="3" id="KW-1133">Transmembrane helix</keyword>
<dbReference type="NCBIfam" id="TIGR02532">
    <property type="entry name" value="IV_pilin_GFxxxE"/>
    <property type="match status" value="1"/>
</dbReference>
<dbReference type="Pfam" id="PF07963">
    <property type="entry name" value="N_methyl"/>
    <property type="match status" value="1"/>
</dbReference>
<dbReference type="GO" id="GO:0015628">
    <property type="term" value="P:protein secretion by the type II secretion system"/>
    <property type="evidence" value="ECO:0007669"/>
    <property type="project" value="InterPro"/>
</dbReference>
<dbReference type="PANTHER" id="PTHR30093">
    <property type="entry name" value="GENERAL SECRETION PATHWAY PROTEIN G"/>
    <property type="match status" value="1"/>
</dbReference>
<proteinExistence type="predicted"/>
<evidence type="ECO:0000256" key="3">
    <source>
        <dbReference type="SAM" id="Phobius"/>
    </source>
</evidence>
<sequence length="206" mass="22461">MITNRRSRKGFSLVELLVVMGIIAALIGILLPALGRARESARQTTCLANLRSLGQAMFAYANDHRDRLPNSNPPMTPRDYDAANFVLVSLNNGYMKSPAAFHCASDRDPVQASIVTADYDLPNSARASYEFYSISWMPETGPKLSQLGGAPLAWDLGGGSAKPDPQQNHGTIGGNVVFGDGHGEWQPQANWDSENWAHPADKYYPK</sequence>
<organism evidence="5 6">
    <name type="scientific">Humisphaera borealis</name>
    <dbReference type="NCBI Taxonomy" id="2807512"/>
    <lineage>
        <taxon>Bacteria</taxon>
        <taxon>Pseudomonadati</taxon>
        <taxon>Planctomycetota</taxon>
        <taxon>Phycisphaerae</taxon>
        <taxon>Tepidisphaerales</taxon>
        <taxon>Tepidisphaeraceae</taxon>
        <taxon>Humisphaera</taxon>
    </lineage>
</organism>
<feature type="region of interest" description="Disordered" evidence="2">
    <location>
        <begin position="183"/>
        <end position="206"/>
    </location>
</feature>
<feature type="transmembrane region" description="Helical" evidence="3">
    <location>
        <begin position="12"/>
        <end position="34"/>
    </location>
</feature>
<evidence type="ECO:0000256" key="1">
    <source>
        <dbReference type="ARBA" id="ARBA00022481"/>
    </source>
</evidence>
<dbReference type="EMBL" id="CP063458">
    <property type="protein sequence ID" value="QOV92308.1"/>
    <property type="molecule type" value="Genomic_DNA"/>
</dbReference>
<name>A0A7M2X3H0_9BACT</name>
<accession>A0A7M2X3H0</accession>
<dbReference type="InterPro" id="IPR045584">
    <property type="entry name" value="Pilin-like"/>
</dbReference>
<dbReference type="KEGG" id="hbs:IPV69_02040"/>
<keyword evidence="6" id="KW-1185">Reference proteome</keyword>
<dbReference type="Proteomes" id="UP000593765">
    <property type="component" value="Chromosome"/>
</dbReference>
<dbReference type="AlphaFoldDB" id="A0A7M2X3H0"/>
<evidence type="ECO:0000313" key="5">
    <source>
        <dbReference type="EMBL" id="QOV92308.1"/>
    </source>
</evidence>
<dbReference type="RefSeq" id="WP_206295629.1">
    <property type="nucleotide sequence ID" value="NZ_CP063458.1"/>
</dbReference>
<dbReference type="Gene3D" id="3.30.700.10">
    <property type="entry name" value="Glycoprotein, Type 4 Pilin"/>
    <property type="match status" value="1"/>
</dbReference>
<dbReference type="Pfam" id="PF07596">
    <property type="entry name" value="SBP_bac_10"/>
    <property type="match status" value="1"/>
</dbReference>
<gene>
    <name evidence="5" type="ORF">IPV69_02040</name>
</gene>
<evidence type="ECO:0000256" key="2">
    <source>
        <dbReference type="SAM" id="MobiDB-lite"/>
    </source>
</evidence>
<dbReference type="GO" id="GO:0015627">
    <property type="term" value="C:type II protein secretion system complex"/>
    <property type="evidence" value="ECO:0007669"/>
    <property type="project" value="InterPro"/>
</dbReference>
<dbReference type="InterPro" id="IPR000983">
    <property type="entry name" value="Bac_GSPG_pilin"/>
</dbReference>
<dbReference type="PROSITE" id="PS00409">
    <property type="entry name" value="PROKAR_NTER_METHYL"/>
    <property type="match status" value="1"/>
</dbReference>